<dbReference type="EC" id="2.7.7.6" evidence="2 11"/>
<dbReference type="SMART" id="SM00662">
    <property type="entry name" value="RPOLD"/>
    <property type="match status" value="1"/>
</dbReference>
<evidence type="ECO:0000256" key="2">
    <source>
        <dbReference type="ARBA" id="ARBA00012418"/>
    </source>
</evidence>
<keyword evidence="5 11" id="KW-0808">Transferase</keyword>
<evidence type="ECO:0000256" key="9">
    <source>
        <dbReference type="ARBA" id="ARBA00033070"/>
    </source>
</evidence>
<dbReference type="Gene3D" id="3.30.1360.10">
    <property type="entry name" value="RNA polymerase, RBP11-like subunit"/>
    <property type="match status" value="1"/>
</dbReference>
<proteinExistence type="inferred from homology"/>
<dbReference type="GO" id="GO:0005737">
    <property type="term" value="C:cytoplasm"/>
    <property type="evidence" value="ECO:0007669"/>
    <property type="project" value="UniProtKB-ARBA"/>
</dbReference>
<evidence type="ECO:0000256" key="7">
    <source>
        <dbReference type="ARBA" id="ARBA00023163"/>
    </source>
</evidence>
<dbReference type="AlphaFoldDB" id="A0A133PJV5"/>
<evidence type="ECO:0000256" key="8">
    <source>
        <dbReference type="ARBA" id="ARBA00032524"/>
    </source>
</evidence>
<dbReference type="NCBIfam" id="NF003519">
    <property type="entry name" value="PRK05182.2-5"/>
    <property type="match status" value="1"/>
</dbReference>
<dbReference type="EMBL" id="LRQE01000041">
    <property type="protein sequence ID" value="KXA28763.1"/>
    <property type="molecule type" value="Genomic_DNA"/>
</dbReference>
<dbReference type="GO" id="GO:0003899">
    <property type="term" value="F:DNA-directed RNA polymerase activity"/>
    <property type="evidence" value="ECO:0007669"/>
    <property type="project" value="UniProtKB-UniRule"/>
</dbReference>
<dbReference type="InterPro" id="IPR011262">
    <property type="entry name" value="DNA-dir_RNA_pol_insert"/>
</dbReference>
<dbReference type="NCBIfam" id="NF003515">
    <property type="entry name" value="PRK05182.2-1"/>
    <property type="match status" value="1"/>
</dbReference>
<dbReference type="FunFam" id="2.170.120.12:FF:000001">
    <property type="entry name" value="DNA-directed RNA polymerase subunit alpha"/>
    <property type="match status" value="1"/>
</dbReference>
<dbReference type="HAMAP" id="MF_00059">
    <property type="entry name" value="RNApol_bact_RpoA"/>
    <property type="match status" value="1"/>
</dbReference>
<feature type="domain" description="DNA-directed RNA polymerase RpoA/D/Rpb3-type" evidence="12">
    <location>
        <begin position="20"/>
        <end position="227"/>
    </location>
</feature>
<dbReference type="Gene3D" id="1.10.150.20">
    <property type="entry name" value="5' to 3' exonuclease, C-terminal subdomain"/>
    <property type="match status" value="1"/>
</dbReference>
<evidence type="ECO:0000259" key="12">
    <source>
        <dbReference type="SMART" id="SM00662"/>
    </source>
</evidence>
<keyword evidence="4 11" id="KW-0240">DNA-directed RNA polymerase</keyword>
<dbReference type="Pfam" id="PF03118">
    <property type="entry name" value="RNA_pol_A_CTD"/>
    <property type="match status" value="1"/>
</dbReference>
<dbReference type="GO" id="GO:0006351">
    <property type="term" value="P:DNA-templated transcription"/>
    <property type="evidence" value="ECO:0007669"/>
    <property type="project" value="UniProtKB-UniRule"/>
</dbReference>
<comment type="function">
    <text evidence="11">DNA-dependent RNA polymerase catalyzes the transcription of DNA into RNA using the four ribonucleoside triphosphates as substrates.</text>
</comment>
<dbReference type="SUPFAM" id="SSF56553">
    <property type="entry name" value="Insert subdomain of RNA polymerase alpha subunit"/>
    <property type="match status" value="1"/>
</dbReference>
<evidence type="ECO:0000256" key="3">
    <source>
        <dbReference type="ARBA" id="ARBA00015972"/>
    </source>
</evidence>
<dbReference type="NCBIfam" id="NF003513">
    <property type="entry name" value="PRK05182.1-2"/>
    <property type="match status" value="1"/>
</dbReference>
<dbReference type="SUPFAM" id="SSF55257">
    <property type="entry name" value="RBP11-like subunits of RNA polymerase"/>
    <property type="match status" value="1"/>
</dbReference>
<dbReference type="FunFam" id="1.10.150.20:FF:000001">
    <property type="entry name" value="DNA-directed RNA polymerase subunit alpha"/>
    <property type="match status" value="1"/>
</dbReference>
<evidence type="ECO:0000256" key="1">
    <source>
        <dbReference type="ARBA" id="ARBA00007123"/>
    </source>
</evidence>
<comment type="subunit">
    <text evidence="11">Homodimer. The RNAP catalytic core consists of 2 alpha, 1 beta, 1 beta' and 1 omega subunit. When a sigma factor is associated with the core the holoenzyme is formed, which can initiate transcription.</text>
</comment>
<comment type="catalytic activity">
    <reaction evidence="10 11">
        <text>RNA(n) + a ribonucleoside 5'-triphosphate = RNA(n+1) + diphosphate</text>
        <dbReference type="Rhea" id="RHEA:21248"/>
        <dbReference type="Rhea" id="RHEA-COMP:14527"/>
        <dbReference type="Rhea" id="RHEA-COMP:17342"/>
        <dbReference type="ChEBI" id="CHEBI:33019"/>
        <dbReference type="ChEBI" id="CHEBI:61557"/>
        <dbReference type="ChEBI" id="CHEBI:140395"/>
        <dbReference type="EC" id="2.7.7.6"/>
    </reaction>
</comment>
<dbReference type="Proteomes" id="UP000070174">
    <property type="component" value="Unassembled WGS sequence"/>
</dbReference>
<feature type="region of interest" description="Alpha C-terminal domain (alpha-CTD)" evidence="11">
    <location>
        <begin position="245"/>
        <end position="315"/>
    </location>
</feature>
<dbReference type="Gene3D" id="2.170.120.12">
    <property type="entry name" value="DNA-directed RNA polymerase, insert domain"/>
    <property type="match status" value="1"/>
</dbReference>
<name>A0A133PJV5_9FIRM</name>
<dbReference type="RefSeq" id="WP_005957499.1">
    <property type="nucleotide sequence ID" value="NZ_CABJAL010000001.1"/>
</dbReference>
<keyword evidence="7 11" id="KW-0804">Transcription</keyword>
<dbReference type="GO" id="GO:0000428">
    <property type="term" value="C:DNA-directed RNA polymerase complex"/>
    <property type="evidence" value="ECO:0007669"/>
    <property type="project" value="UniProtKB-KW"/>
</dbReference>
<dbReference type="InterPro" id="IPR036643">
    <property type="entry name" value="RNApol_insert_sf"/>
</dbReference>
<dbReference type="InterPro" id="IPR036603">
    <property type="entry name" value="RBP11-like"/>
</dbReference>
<dbReference type="Pfam" id="PF01000">
    <property type="entry name" value="RNA_pol_A_bac"/>
    <property type="match status" value="1"/>
</dbReference>
<organism evidence="13">
    <name type="scientific">Peptoniphilus harei</name>
    <dbReference type="NCBI Taxonomy" id="54005"/>
    <lineage>
        <taxon>Bacteria</taxon>
        <taxon>Bacillati</taxon>
        <taxon>Bacillota</taxon>
        <taxon>Tissierellia</taxon>
        <taxon>Tissierellales</taxon>
        <taxon>Peptoniphilaceae</taxon>
        <taxon>Peptoniphilus</taxon>
    </lineage>
</organism>
<evidence type="ECO:0000256" key="4">
    <source>
        <dbReference type="ARBA" id="ARBA00022478"/>
    </source>
</evidence>
<evidence type="ECO:0000256" key="10">
    <source>
        <dbReference type="ARBA" id="ARBA00048552"/>
    </source>
</evidence>
<accession>A0A133PJV5</accession>
<evidence type="ECO:0000256" key="11">
    <source>
        <dbReference type="HAMAP-Rule" id="MF_00059"/>
    </source>
</evidence>
<keyword evidence="6 11" id="KW-0548">Nucleotidyltransferase</keyword>
<gene>
    <name evidence="11" type="primary">rpoA</name>
    <name evidence="13" type="ORF">HMPREF3229_01759</name>
</gene>
<comment type="similarity">
    <text evidence="1 11">Belongs to the RNA polymerase alpha chain family.</text>
</comment>
<evidence type="ECO:0000313" key="13">
    <source>
        <dbReference type="EMBL" id="KXA28763.1"/>
    </source>
</evidence>
<dbReference type="NCBIfam" id="TIGR02027">
    <property type="entry name" value="rpoA"/>
    <property type="match status" value="1"/>
</dbReference>
<sequence length="315" mass="35403">MIEIEKPRISIEELDESGLYGKFVVEPLEAGFGITIGNSLRRVLLSSLPGAAVSFINIRGVEHEFDTIPGVLEDVPEIVLNIKSIVLKMTEDEPVKLVIEKKGKGEIKASDIELVPHVSIINPDQHIATLNDDADFYLEMMVEKGRGYEPSELKKDEISEIGIIPMDSNFTPVEKVNWKVENTRVGQRTDFDRLILEVTTDGSMKADEATSLAAKILTEHLELFIGLKEHVSEINLMVEKEEDQKEKVLEMTVEELDLSVRSFNCLKRAGINSVEELTNKTESEMMKVRNLGRKSLLEVTEKLDELGLSLKPEEE</sequence>
<reference evidence="13 14" key="1">
    <citation type="submission" date="2016-01" db="EMBL/GenBank/DDBJ databases">
        <authorList>
            <person name="Oliw E.H."/>
        </authorList>
    </citation>
    <scope>NUCLEOTIDE SEQUENCE [LARGE SCALE GENOMIC DNA]</scope>
    <source>
        <strain evidence="13 14">CMW7756A</strain>
    </source>
</reference>
<dbReference type="InterPro" id="IPR011773">
    <property type="entry name" value="DNA-dir_RpoA"/>
</dbReference>
<evidence type="ECO:0000256" key="6">
    <source>
        <dbReference type="ARBA" id="ARBA00022695"/>
    </source>
</evidence>
<feature type="region of interest" description="Alpha N-terminal domain (alpha-NTD)" evidence="11">
    <location>
        <begin position="1"/>
        <end position="228"/>
    </location>
</feature>
<dbReference type="GO" id="GO:0046983">
    <property type="term" value="F:protein dimerization activity"/>
    <property type="evidence" value="ECO:0007669"/>
    <property type="project" value="InterPro"/>
</dbReference>
<dbReference type="PATRIC" id="fig|54005.3.peg.1720"/>
<protein>
    <recommendedName>
        <fullName evidence="3 11">DNA-directed RNA polymerase subunit alpha</fullName>
        <shortName evidence="11">RNAP subunit alpha</shortName>
        <ecNumber evidence="2 11">2.7.7.6</ecNumber>
    </recommendedName>
    <alternativeName>
        <fullName evidence="9 11">RNA polymerase subunit alpha</fullName>
    </alternativeName>
    <alternativeName>
        <fullName evidence="8 11">Transcriptase subunit alpha</fullName>
    </alternativeName>
</protein>
<evidence type="ECO:0000256" key="5">
    <source>
        <dbReference type="ARBA" id="ARBA00022679"/>
    </source>
</evidence>
<dbReference type="GO" id="GO:0003677">
    <property type="term" value="F:DNA binding"/>
    <property type="evidence" value="ECO:0007669"/>
    <property type="project" value="UniProtKB-UniRule"/>
</dbReference>
<dbReference type="InterPro" id="IPR011260">
    <property type="entry name" value="RNAP_asu_C"/>
</dbReference>
<dbReference type="SUPFAM" id="SSF47789">
    <property type="entry name" value="C-terminal domain of RNA polymerase alpha subunit"/>
    <property type="match status" value="1"/>
</dbReference>
<comment type="caution">
    <text evidence="13">The sequence shown here is derived from an EMBL/GenBank/DDBJ whole genome shotgun (WGS) entry which is preliminary data.</text>
</comment>
<dbReference type="InterPro" id="IPR011263">
    <property type="entry name" value="DNA-dir_RNA_pol_RpoA/D/Rpb3"/>
</dbReference>
<dbReference type="Pfam" id="PF01193">
    <property type="entry name" value="RNA_pol_L"/>
    <property type="match status" value="1"/>
</dbReference>
<dbReference type="CDD" id="cd06928">
    <property type="entry name" value="RNAP_alpha_NTD"/>
    <property type="match status" value="1"/>
</dbReference>
<comment type="domain">
    <text evidence="11">The N-terminal domain is essential for RNAP assembly and basal transcription, whereas the C-terminal domain is involved in interaction with transcriptional regulators and with upstream promoter elements.</text>
</comment>
<evidence type="ECO:0000313" key="14">
    <source>
        <dbReference type="Proteomes" id="UP000070174"/>
    </source>
</evidence>